<dbReference type="Proteomes" id="UP000184386">
    <property type="component" value="Unassembled WGS sequence"/>
</dbReference>
<gene>
    <name evidence="1" type="ORF">SAMN02745136_02916</name>
</gene>
<name>A0A1M6TY10_9FIRM</name>
<dbReference type="STRING" id="1121322.SAMN02745136_02916"/>
<organism evidence="1 2">
    <name type="scientific">Anaerocolumna jejuensis DSM 15929</name>
    <dbReference type="NCBI Taxonomy" id="1121322"/>
    <lineage>
        <taxon>Bacteria</taxon>
        <taxon>Bacillati</taxon>
        <taxon>Bacillota</taxon>
        <taxon>Clostridia</taxon>
        <taxon>Lachnospirales</taxon>
        <taxon>Lachnospiraceae</taxon>
        <taxon>Anaerocolumna</taxon>
    </lineage>
</organism>
<protein>
    <submittedName>
        <fullName evidence="1">Uncharacterized protein</fullName>
    </submittedName>
</protein>
<dbReference type="AlphaFoldDB" id="A0A1M6TY10"/>
<evidence type="ECO:0000313" key="1">
    <source>
        <dbReference type="EMBL" id="SHK61791.1"/>
    </source>
</evidence>
<dbReference type="EMBL" id="FRAC01000014">
    <property type="protein sequence ID" value="SHK61791.1"/>
    <property type="molecule type" value="Genomic_DNA"/>
</dbReference>
<sequence length="60" mass="6795">MNNIFGKTCILQRRNNMLSVNYYFMFNNGYVNASSIGNTYDENSISISAALDRCCVKQSV</sequence>
<keyword evidence="2" id="KW-1185">Reference proteome</keyword>
<reference evidence="1 2" key="1">
    <citation type="submission" date="2016-11" db="EMBL/GenBank/DDBJ databases">
        <authorList>
            <person name="Jaros S."/>
            <person name="Januszkiewicz K."/>
            <person name="Wedrychowicz H."/>
        </authorList>
    </citation>
    <scope>NUCLEOTIDE SEQUENCE [LARGE SCALE GENOMIC DNA]</scope>
    <source>
        <strain evidence="1 2">DSM 15929</strain>
    </source>
</reference>
<accession>A0A1M6TY10</accession>
<proteinExistence type="predicted"/>
<evidence type="ECO:0000313" key="2">
    <source>
        <dbReference type="Proteomes" id="UP000184386"/>
    </source>
</evidence>